<organism evidence="2 3">
    <name type="scientific">Opisthorchis viverrini</name>
    <name type="common">Southeast Asian liver fluke</name>
    <dbReference type="NCBI Taxonomy" id="6198"/>
    <lineage>
        <taxon>Eukaryota</taxon>
        <taxon>Metazoa</taxon>
        <taxon>Spiralia</taxon>
        <taxon>Lophotrochozoa</taxon>
        <taxon>Platyhelminthes</taxon>
        <taxon>Trematoda</taxon>
        <taxon>Digenea</taxon>
        <taxon>Opisthorchiida</taxon>
        <taxon>Opisthorchiata</taxon>
        <taxon>Opisthorchiidae</taxon>
        <taxon>Opisthorchis</taxon>
    </lineage>
</organism>
<dbReference type="Proteomes" id="UP000054324">
    <property type="component" value="Unassembled WGS sequence"/>
</dbReference>
<evidence type="ECO:0000313" key="3">
    <source>
        <dbReference type="Proteomes" id="UP000054324"/>
    </source>
</evidence>
<feature type="domain" description="C2H2-type" evidence="1">
    <location>
        <begin position="171"/>
        <end position="193"/>
    </location>
</feature>
<dbReference type="AlphaFoldDB" id="A0A075A1N6"/>
<dbReference type="RefSeq" id="XP_009162907.1">
    <property type="nucleotide sequence ID" value="XM_009164643.1"/>
</dbReference>
<protein>
    <recommendedName>
        <fullName evidence="1">C2H2-type domain-containing protein</fullName>
    </recommendedName>
</protein>
<name>A0A075A1N6_OPIVI</name>
<dbReference type="KEGG" id="ovi:T265_00771"/>
<evidence type="ECO:0000313" key="2">
    <source>
        <dbReference type="EMBL" id="KER33261.1"/>
    </source>
</evidence>
<dbReference type="OrthoDB" id="6274432at2759"/>
<dbReference type="STRING" id="6198.A0A075A1N6"/>
<dbReference type="CTD" id="20314959"/>
<reference evidence="2 3" key="1">
    <citation type="submission" date="2013-11" db="EMBL/GenBank/DDBJ databases">
        <title>Opisthorchis viverrini - life in the bile duct.</title>
        <authorList>
            <person name="Young N.D."/>
            <person name="Nagarajan N."/>
            <person name="Lin S.J."/>
            <person name="Korhonen P.K."/>
            <person name="Jex A.R."/>
            <person name="Hall R.S."/>
            <person name="Safavi-Hemami H."/>
            <person name="Kaewkong W."/>
            <person name="Bertrand D."/>
            <person name="Gao S."/>
            <person name="Seet Q."/>
            <person name="Wongkham S."/>
            <person name="Teh B.T."/>
            <person name="Wongkham C."/>
            <person name="Intapan P.M."/>
            <person name="Maleewong W."/>
            <person name="Yang X."/>
            <person name="Hu M."/>
            <person name="Wang Z."/>
            <person name="Hofmann A."/>
            <person name="Sternberg P.W."/>
            <person name="Tan P."/>
            <person name="Wang J."/>
            <person name="Gasser R.B."/>
        </authorList>
    </citation>
    <scope>NUCLEOTIDE SEQUENCE [LARGE SCALE GENOMIC DNA]</scope>
</reference>
<dbReference type="EMBL" id="KL596626">
    <property type="protein sequence ID" value="KER33261.1"/>
    <property type="molecule type" value="Genomic_DNA"/>
</dbReference>
<dbReference type="PROSITE" id="PS00028">
    <property type="entry name" value="ZINC_FINGER_C2H2_1"/>
    <property type="match status" value="1"/>
</dbReference>
<dbReference type="CDD" id="cd10442">
    <property type="entry name" value="GIY-YIG_PLEs"/>
    <property type="match status" value="1"/>
</dbReference>
<dbReference type="GeneID" id="20314959"/>
<proteinExistence type="predicted"/>
<gene>
    <name evidence="2" type="ORF">T265_00771</name>
</gene>
<dbReference type="InterPro" id="IPR013087">
    <property type="entry name" value="Znf_C2H2_type"/>
</dbReference>
<accession>A0A075A1N6</accession>
<sequence>MLGLKGYIFEAPRVDSIKNLHIQNFRLLWNQLTGILTIFSFLPSTAEDHALIINYPLLAGFQECTVPVFCKYDEIKFDDNLSTLLGDVPGTTPKISKRLRPNARKSCNPGIRATRTTPKLFVLFFIPTTLVHSAHLQVSAAPNKTWTIATVSATNPVPAERTRDCVCEINCNDCAKVYIGQTARELHTRIGEHKRRSNKPPRIAEEYQTLVKDSAMVVHALDTEHRIDLENVEVLRRGLRFTPQRLIAEAVEITKHHSVNRIEDVELASEWKAVLDYVLPPLLSHPIRNSLDFCLPNILTWRHK</sequence>
<evidence type="ECO:0000259" key="1">
    <source>
        <dbReference type="PROSITE" id="PS00028"/>
    </source>
</evidence>
<keyword evidence="3" id="KW-1185">Reference proteome</keyword>